<keyword evidence="1" id="KW-0143">Chaperone</keyword>
<dbReference type="Gene3D" id="1.10.3480.10">
    <property type="entry name" value="TorD-like"/>
    <property type="match status" value="1"/>
</dbReference>
<evidence type="ECO:0000313" key="4">
    <source>
        <dbReference type="Proteomes" id="UP000478463"/>
    </source>
</evidence>
<name>A0A7M1ZX79_9ACTN</name>
<dbReference type="EMBL" id="CP063310">
    <property type="protein sequence ID" value="QOS69032.1"/>
    <property type="molecule type" value="Genomic_DNA"/>
</dbReference>
<dbReference type="PANTHER" id="PTHR34227:SF1">
    <property type="entry name" value="DIMETHYL SULFOXIDE REDUCTASE CHAPERONE-RELATED"/>
    <property type="match status" value="1"/>
</dbReference>
<evidence type="ECO:0000256" key="1">
    <source>
        <dbReference type="ARBA" id="ARBA00023186"/>
    </source>
</evidence>
<evidence type="ECO:0000313" key="3">
    <source>
        <dbReference type="EMBL" id="QOS69032.1"/>
    </source>
</evidence>
<dbReference type="PANTHER" id="PTHR34227">
    <property type="entry name" value="CHAPERONE PROTEIN YCDY"/>
    <property type="match status" value="1"/>
</dbReference>
<gene>
    <name evidence="3" type="ORF">GS424_004060</name>
</gene>
<protein>
    <submittedName>
        <fullName evidence="3">Molecular chaperone TorD family protein</fullName>
    </submittedName>
</protein>
<reference evidence="3 4" key="1">
    <citation type="submission" date="2020-10" db="EMBL/GenBank/DDBJ databases">
        <title>Eggerthella sp. nov., isolated from human feces.</title>
        <authorList>
            <person name="Yajun G."/>
        </authorList>
    </citation>
    <scope>NUCLEOTIDE SEQUENCE [LARGE SCALE GENOMIC DNA]</scope>
    <source>
        <strain evidence="3 4">HF-1101</strain>
    </source>
</reference>
<dbReference type="AlphaFoldDB" id="A0A7M1ZX79"/>
<dbReference type="Proteomes" id="UP000478463">
    <property type="component" value="Chromosome"/>
</dbReference>
<feature type="region of interest" description="Disordered" evidence="2">
    <location>
        <begin position="1"/>
        <end position="25"/>
    </location>
</feature>
<dbReference type="SUPFAM" id="SSF89155">
    <property type="entry name" value="TorD-like"/>
    <property type="match status" value="1"/>
</dbReference>
<organism evidence="3 4">
    <name type="scientific">Eggerthella guodeyinii</name>
    <dbReference type="NCBI Taxonomy" id="2690837"/>
    <lineage>
        <taxon>Bacteria</taxon>
        <taxon>Bacillati</taxon>
        <taxon>Actinomycetota</taxon>
        <taxon>Coriobacteriia</taxon>
        <taxon>Eggerthellales</taxon>
        <taxon>Eggerthellaceae</taxon>
        <taxon>Eggerthella</taxon>
    </lineage>
</organism>
<proteinExistence type="predicted"/>
<sequence>MGSGWSASSRIGKGSTVGSEETGESPWQVRAAAWELAALSFRYPGEELEGAVASGEWAEAAEEVASALGLALPGGRGAPAPGEGLRREATRLFVGAPEPACPPYEGVWAAEAEGVQALLFVNPRSMEVERFVRSCGLGRPAGTNEPLDHVAAECELLSYLASLAAGATAPAGAPEAAALPGGSPGAAYGRFLSGHARAWMPAFAERLAAEARHPFYRAAAAYLGALVA</sequence>
<dbReference type="InterPro" id="IPR036411">
    <property type="entry name" value="TorD-like_sf"/>
</dbReference>
<evidence type="ECO:0000256" key="2">
    <source>
        <dbReference type="SAM" id="MobiDB-lite"/>
    </source>
</evidence>
<dbReference type="KEGG" id="egd:GS424_004060"/>
<dbReference type="InterPro" id="IPR020945">
    <property type="entry name" value="DMSO/NO3_reduct_chaperone"/>
</dbReference>
<dbReference type="InterPro" id="IPR050289">
    <property type="entry name" value="TorD/DmsD_chaperones"/>
</dbReference>
<accession>A0A7M1ZX79</accession>
<dbReference type="Pfam" id="PF02613">
    <property type="entry name" value="Nitrate_red_del"/>
    <property type="match status" value="1"/>
</dbReference>